<sequence>MSTVDVPGFARGGDRAAGCRLRRGELHASSPCASHLRRTRSLLRLAIHIYIHSGRLDLPLDANQKNRPDSARRNSSDFRRFEFGNPVLAAYTLDYITYRRAGKYWFTLGLGSLHKNSPMRTKTLLRIRFLIRARKNKVDHKN</sequence>
<accession>A0A6I9W0H0</accession>
<keyword evidence="1" id="KW-1185">Reference proteome</keyword>
<reference evidence="2" key="1">
    <citation type="submission" date="2025-08" db="UniProtKB">
        <authorList>
            <consortium name="RefSeq"/>
        </authorList>
    </citation>
    <scope>IDENTIFICATION</scope>
</reference>
<dbReference type="GeneID" id="105425833"/>
<dbReference type="AlphaFoldDB" id="A0A6I9W0H0"/>
<name>A0A6I9W0H0_9HYME</name>
<evidence type="ECO:0000313" key="1">
    <source>
        <dbReference type="Proteomes" id="UP000504615"/>
    </source>
</evidence>
<proteinExistence type="predicted"/>
<evidence type="ECO:0000313" key="2">
    <source>
        <dbReference type="RefSeq" id="XP_011635079.1"/>
    </source>
</evidence>
<protein>
    <submittedName>
        <fullName evidence="2">Uncharacterized protein LOC105425833</fullName>
    </submittedName>
</protein>
<gene>
    <name evidence="2" type="primary">LOC105425833</name>
</gene>
<dbReference type="RefSeq" id="XP_011635079.1">
    <property type="nucleotide sequence ID" value="XM_011636777.2"/>
</dbReference>
<organism evidence="1 2">
    <name type="scientific">Pogonomyrmex barbatus</name>
    <name type="common">red harvester ant</name>
    <dbReference type="NCBI Taxonomy" id="144034"/>
    <lineage>
        <taxon>Eukaryota</taxon>
        <taxon>Metazoa</taxon>
        <taxon>Ecdysozoa</taxon>
        <taxon>Arthropoda</taxon>
        <taxon>Hexapoda</taxon>
        <taxon>Insecta</taxon>
        <taxon>Pterygota</taxon>
        <taxon>Neoptera</taxon>
        <taxon>Endopterygota</taxon>
        <taxon>Hymenoptera</taxon>
        <taxon>Apocrita</taxon>
        <taxon>Aculeata</taxon>
        <taxon>Formicoidea</taxon>
        <taxon>Formicidae</taxon>
        <taxon>Myrmicinae</taxon>
        <taxon>Pogonomyrmex</taxon>
    </lineage>
</organism>
<dbReference type="KEGG" id="pbar:105425833"/>
<dbReference type="Proteomes" id="UP000504615">
    <property type="component" value="Unplaced"/>
</dbReference>